<dbReference type="PANTHER" id="PTHR30349">
    <property type="entry name" value="PHAGE INTEGRASE-RELATED"/>
    <property type="match status" value="1"/>
</dbReference>
<gene>
    <name evidence="8" type="ORF">E3T27_07685</name>
</gene>
<dbReference type="PROSITE" id="PS51900">
    <property type="entry name" value="CB"/>
    <property type="match status" value="1"/>
</dbReference>
<dbReference type="InterPro" id="IPR002104">
    <property type="entry name" value="Integrase_catalytic"/>
</dbReference>
<feature type="domain" description="Tyr recombinase" evidence="6">
    <location>
        <begin position="180"/>
        <end position="385"/>
    </location>
</feature>
<evidence type="ECO:0000256" key="3">
    <source>
        <dbReference type="ARBA" id="ARBA00023172"/>
    </source>
</evidence>
<dbReference type="CDD" id="cd01189">
    <property type="entry name" value="INT_ICEBs1_C_like"/>
    <property type="match status" value="1"/>
</dbReference>
<dbReference type="GO" id="GO:0015074">
    <property type="term" value="P:DNA integration"/>
    <property type="evidence" value="ECO:0007669"/>
    <property type="project" value="InterPro"/>
</dbReference>
<feature type="region of interest" description="Disordered" evidence="5">
    <location>
        <begin position="259"/>
        <end position="279"/>
    </location>
</feature>
<dbReference type="AlphaFoldDB" id="A0A4R8ZIY9"/>
<keyword evidence="9" id="KW-1185">Reference proteome</keyword>
<name>A0A4R8ZIY9_9MICO</name>
<dbReference type="InterPro" id="IPR050090">
    <property type="entry name" value="Tyrosine_recombinase_XerCD"/>
</dbReference>
<dbReference type="GO" id="GO:0006310">
    <property type="term" value="P:DNA recombination"/>
    <property type="evidence" value="ECO:0007669"/>
    <property type="project" value="UniProtKB-KW"/>
</dbReference>
<dbReference type="Proteomes" id="UP000298424">
    <property type="component" value="Unassembled WGS sequence"/>
</dbReference>
<accession>A0A4R8ZIY9</accession>
<dbReference type="EMBL" id="SOGT01000008">
    <property type="protein sequence ID" value="TFD26644.1"/>
    <property type="molecule type" value="Genomic_DNA"/>
</dbReference>
<dbReference type="InterPro" id="IPR011010">
    <property type="entry name" value="DNA_brk_join_enz"/>
</dbReference>
<dbReference type="OrthoDB" id="4326943at2"/>
<organism evidence="8 9">
    <name type="scientific">Cryobacterium lyxosi</name>
    <dbReference type="NCBI Taxonomy" id="1259228"/>
    <lineage>
        <taxon>Bacteria</taxon>
        <taxon>Bacillati</taxon>
        <taxon>Actinomycetota</taxon>
        <taxon>Actinomycetes</taxon>
        <taxon>Micrococcales</taxon>
        <taxon>Microbacteriaceae</taxon>
        <taxon>Cryobacterium</taxon>
    </lineage>
</organism>
<dbReference type="SUPFAM" id="SSF56349">
    <property type="entry name" value="DNA breaking-rejoining enzymes"/>
    <property type="match status" value="1"/>
</dbReference>
<dbReference type="PANTHER" id="PTHR30349:SF64">
    <property type="entry name" value="PROPHAGE INTEGRASE INTD-RELATED"/>
    <property type="match status" value="1"/>
</dbReference>
<evidence type="ECO:0000259" key="6">
    <source>
        <dbReference type="PROSITE" id="PS51898"/>
    </source>
</evidence>
<dbReference type="Gene3D" id="1.10.443.10">
    <property type="entry name" value="Intergrase catalytic core"/>
    <property type="match status" value="1"/>
</dbReference>
<keyword evidence="3" id="KW-0233">DNA recombination</keyword>
<dbReference type="GO" id="GO:0003677">
    <property type="term" value="F:DNA binding"/>
    <property type="evidence" value="ECO:0007669"/>
    <property type="project" value="UniProtKB-UniRule"/>
</dbReference>
<dbReference type="Pfam" id="PF00589">
    <property type="entry name" value="Phage_integrase"/>
    <property type="match status" value="1"/>
</dbReference>
<proteinExistence type="inferred from homology"/>
<comment type="similarity">
    <text evidence="1">Belongs to the 'phage' integrase family.</text>
</comment>
<evidence type="ECO:0000256" key="2">
    <source>
        <dbReference type="ARBA" id="ARBA00023125"/>
    </source>
</evidence>
<evidence type="ECO:0000259" key="7">
    <source>
        <dbReference type="PROSITE" id="PS51900"/>
    </source>
</evidence>
<feature type="domain" description="Core-binding (CB)" evidence="7">
    <location>
        <begin position="73"/>
        <end position="158"/>
    </location>
</feature>
<reference evidence="8 9" key="1">
    <citation type="submission" date="2019-03" db="EMBL/GenBank/DDBJ databases">
        <title>Genomics of glacier-inhabiting Cryobacterium strains.</title>
        <authorList>
            <person name="Liu Q."/>
            <person name="Xin Y.-H."/>
        </authorList>
    </citation>
    <scope>NUCLEOTIDE SEQUENCE [LARGE SCALE GENOMIC DNA]</scope>
    <source>
        <strain evidence="8 9">TMT1-1</strain>
    </source>
</reference>
<feature type="compositionally biased region" description="Basic and acidic residues" evidence="5">
    <location>
        <begin position="268"/>
        <end position="279"/>
    </location>
</feature>
<evidence type="ECO:0000313" key="9">
    <source>
        <dbReference type="Proteomes" id="UP000298424"/>
    </source>
</evidence>
<evidence type="ECO:0000256" key="4">
    <source>
        <dbReference type="PROSITE-ProRule" id="PRU01248"/>
    </source>
</evidence>
<comment type="caution">
    <text evidence="8">The sequence shown here is derived from an EMBL/GenBank/DDBJ whole genome shotgun (WGS) entry which is preliminary data.</text>
</comment>
<dbReference type="InterPro" id="IPR044068">
    <property type="entry name" value="CB"/>
</dbReference>
<evidence type="ECO:0000313" key="8">
    <source>
        <dbReference type="EMBL" id="TFD26644.1"/>
    </source>
</evidence>
<dbReference type="InterPro" id="IPR010998">
    <property type="entry name" value="Integrase_recombinase_N"/>
</dbReference>
<keyword evidence="2 4" id="KW-0238">DNA-binding</keyword>
<protein>
    <submittedName>
        <fullName evidence="8">Site-specific integrase</fullName>
    </submittedName>
</protein>
<evidence type="ECO:0000256" key="5">
    <source>
        <dbReference type="SAM" id="MobiDB-lite"/>
    </source>
</evidence>
<evidence type="ECO:0000256" key="1">
    <source>
        <dbReference type="ARBA" id="ARBA00008857"/>
    </source>
</evidence>
<sequence>MARQGLLVGTRGTVNVSQVKPGRFRARTRYRDSDGKVRQPAAYGKSASAAARALDKKLLERPKRASGSLQPDAPFREVCESWYARILLEGRLAPTSLVKYRQTLDSPILSSNTGLGERAFSEMNTAVLDAFLLKDATEHPARAKRAKNVLSQVMLHAIRHDLILSNPVRDVGRLPKSVLGDPRPATSEEVERLRWAASEFEAGNLRPGRRPTMPIGAIVDVMLCGLRLGEAIALRWDEVDLDARIPQITVSGTVIQLPKSFDGGPTARRQDKTKTPRSRRTIDVPDWIADRLRSLPRRGELIFCTASGSAYSPKNVARAWRAVCVAADVSGLVMHGLRKTAATVTSAWAGPQAAADLLGHVSDRLTKDRYIGRRESVTEARDALAVLFNAGR</sequence>
<dbReference type="InterPro" id="IPR013762">
    <property type="entry name" value="Integrase-like_cat_sf"/>
</dbReference>
<dbReference type="Gene3D" id="1.10.150.130">
    <property type="match status" value="1"/>
</dbReference>
<dbReference type="PROSITE" id="PS51898">
    <property type="entry name" value="TYR_RECOMBINASE"/>
    <property type="match status" value="1"/>
</dbReference>